<dbReference type="Proteomes" id="UP000501812">
    <property type="component" value="Chromosome"/>
</dbReference>
<proteinExistence type="inferred from homology"/>
<dbReference type="InterPro" id="IPR035439">
    <property type="entry name" value="UPF0145_dom_sf"/>
</dbReference>
<evidence type="ECO:0000313" key="4">
    <source>
        <dbReference type="Proteomes" id="UP000501812"/>
    </source>
</evidence>
<dbReference type="AlphaFoldDB" id="A0A858RRT0"/>
<comment type="similarity">
    <text evidence="1 2">Belongs to the UPF0145 family.</text>
</comment>
<gene>
    <name evidence="3" type="ORF">HHL09_25840</name>
</gene>
<sequence length="105" mass="11091">MLCSTTPEVPGREISSPLGIVFGEAILGANILRDLLAGVRDIVGGRSGTYEHKLREGRKVAMQDMLEEASSLGADAVVGIDLDYETVGQTMLMICVSGTAVKLKP</sequence>
<reference evidence="3 4" key="1">
    <citation type="submission" date="2020-04" db="EMBL/GenBank/DDBJ databases">
        <title>Luteolibacter sp. G-1-1-1 isolated from soil.</title>
        <authorList>
            <person name="Dahal R.H."/>
        </authorList>
    </citation>
    <scope>NUCLEOTIDE SEQUENCE [LARGE SCALE GENOMIC DNA]</scope>
    <source>
        <strain evidence="3 4">G-1-1-1</strain>
    </source>
</reference>
<evidence type="ECO:0000313" key="3">
    <source>
        <dbReference type="EMBL" id="QJE99391.1"/>
    </source>
</evidence>
<dbReference type="PANTHER" id="PTHR34068:SF1">
    <property type="entry name" value="UPF0145 PROTEIN YBJQ"/>
    <property type="match status" value="1"/>
</dbReference>
<dbReference type="RefSeq" id="WP_169457875.1">
    <property type="nucleotide sequence ID" value="NZ_CP051774.1"/>
</dbReference>
<evidence type="ECO:0000256" key="2">
    <source>
        <dbReference type="HAMAP-Rule" id="MF_00338"/>
    </source>
</evidence>
<dbReference type="Gene3D" id="3.30.110.70">
    <property type="entry name" value="Hypothetical protein apc22750. Chain B"/>
    <property type="match status" value="1"/>
</dbReference>
<keyword evidence="4" id="KW-1185">Reference proteome</keyword>
<dbReference type="EMBL" id="CP051774">
    <property type="protein sequence ID" value="QJE99391.1"/>
    <property type="molecule type" value="Genomic_DNA"/>
</dbReference>
<accession>A0A858RRT0</accession>
<dbReference type="InterPro" id="IPR002765">
    <property type="entry name" value="UPF0145_YbjQ-like"/>
</dbReference>
<evidence type="ECO:0000256" key="1">
    <source>
        <dbReference type="ARBA" id="ARBA00010751"/>
    </source>
</evidence>
<organism evidence="3 4">
    <name type="scientific">Luteolibacter luteus</name>
    <dbReference type="NCBI Taxonomy" id="2728835"/>
    <lineage>
        <taxon>Bacteria</taxon>
        <taxon>Pseudomonadati</taxon>
        <taxon>Verrucomicrobiota</taxon>
        <taxon>Verrucomicrobiia</taxon>
        <taxon>Verrucomicrobiales</taxon>
        <taxon>Verrucomicrobiaceae</taxon>
        <taxon>Luteolibacter</taxon>
    </lineage>
</organism>
<name>A0A858RRT0_9BACT</name>
<dbReference type="KEGG" id="luo:HHL09_25840"/>
<protein>
    <recommendedName>
        <fullName evidence="2">UPF0145 protein HHL09_25840</fullName>
    </recommendedName>
</protein>
<dbReference type="Pfam" id="PF01906">
    <property type="entry name" value="YbjQ_1"/>
    <property type="match status" value="1"/>
</dbReference>
<dbReference type="SUPFAM" id="SSF117782">
    <property type="entry name" value="YbjQ-like"/>
    <property type="match status" value="1"/>
</dbReference>
<dbReference type="HAMAP" id="MF_00338">
    <property type="entry name" value="UPF0145"/>
    <property type="match status" value="1"/>
</dbReference>
<dbReference type="PANTHER" id="PTHR34068">
    <property type="entry name" value="UPF0145 PROTEIN YBJQ"/>
    <property type="match status" value="1"/>
</dbReference>